<protein>
    <recommendedName>
        <fullName evidence="10">Endonuclease</fullName>
    </recommendedName>
</protein>
<keyword evidence="5" id="KW-1015">Disulfide bond</keyword>
<dbReference type="GO" id="GO:0004519">
    <property type="term" value="F:endonuclease activity"/>
    <property type="evidence" value="ECO:0007669"/>
    <property type="project" value="UniProtKB-KW"/>
</dbReference>
<keyword evidence="1" id="KW-0540">Nuclease</keyword>
<feature type="chain" id="PRO_5012955140" description="Endonuclease" evidence="7">
    <location>
        <begin position="21"/>
        <end position="301"/>
    </location>
</feature>
<gene>
    <name evidence="8" type="ORF">BJN45_00445</name>
</gene>
<sequence length="301" mass="33675">MFIRSFALAFILFASPAAQAWNAAGHRLSAVIAWQGMSPASRSFVSQALREHPDHARWLEKSGDGDAMLVFAEATTWPDSIRRDTRFDGATATLPGFPDMDRHSDWHYADFDHRGKRGRGQIDRQIAELAKILRSTAEISEIAWAIPWLAHLVADIHQPLHVGYSEDRGGNEVLVENPFAARQPFVKLHTYWDDLPGPSGLRGKRLRLRAEALLAGQARPVQGNVARWLQESRQLLPAAYPATRGSVTLLIDEAWRDQARAIADRRIAEAGQRLGKLLEDIQRHRVSRETRPAPASISPAR</sequence>
<dbReference type="CDD" id="cd11010">
    <property type="entry name" value="S1-P1_nuclease"/>
    <property type="match status" value="1"/>
</dbReference>
<evidence type="ECO:0000256" key="2">
    <source>
        <dbReference type="ARBA" id="ARBA00022723"/>
    </source>
</evidence>
<dbReference type="GO" id="GO:0003676">
    <property type="term" value="F:nucleic acid binding"/>
    <property type="evidence" value="ECO:0007669"/>
    <property type="project" value="InterPro"/>
</dbReference>
<evidence type="ECO:0000256" key="4">
    <source>
        <dbReference type="ARBA" id="ARBA00022801"/>
    </source>
</evidence>
<dbReference type="InterPro" id="IPR008947">
    <property type="entry name" value="PLipase_C/P1_nuclease_dom_sf"/>
</dbReference>
<keyword evidence="2" id="KW-0479">Metal-binding</keyword>
<keyword evidence="3" id="KW-0255">Endonuclease</keyword>
<evidence type="ECO:0000256" key="1">
    <source>
        <dbReference type="ARBA" id="ARBA00022722"/>
    </source>
</evidence>
<dbReference type="PANTHER" id="PTHR33146:SF26">
    <property type="entry name" value="ENDONUCLEASE 4"/>
    <property type="match status" value="1"/>
</dbReference>
<dbReference type="EMBL" id="MTHD01000001">
    <property type="protein sequence ID" value="OMG56145.1"/>
    <property type="molecule type" value="Genomic_DNA"/>
</dbReference>
<evidence type="ECO:0000256" key="6">
    <source>
        <dbReference type="ARBA" id="ARBA00023180"/>
    </source>
</evidence>
<proteinExistence type="predicted"/>
<dbReference type="GO" id="GO:0006308">
    <property type="term" value="P:DNA catabolic process"/>
    <property type="evidence" value="ECO:0007669"/>
    <property type="project" value="InterPro"/>
</dbReference>
<evidence type="ECO:0000256" key="5">
    <source>
        <dbReference type="ARBA" id="ARBA00023157"/>
    </source>
</evidence>
<keyword evidence="4" id="KW-0378">Hydrolase</keyword>
<dbReference type="SUPFAM" id="SSF48537">
    <property type="entry name" value="Phospholipase C/P1 nuclease"/>
    <property type="match status" value="1"/>
</dbReference>
<dbReference type="Gene3D" id="1.10.575.10">
    <property type="entry name" value="P1 Nuclease"/>
    <property type="match status" value="1"/>
</dbReference>
<keyword evidence="7" id="KW-0732">Signal</keyword>
<dbReference type="PANTHER" id="PTHR33146">
    <property type="entry name" value="ENDONUCLEASE 4"/>
    <property type="match status" value="1"/>
</dbReference>
<comment type="caution">
    <text evidence="8">The sequence shown here is derived from an EMBL/GenBank/DDBJ whole genome shotgun (WGS) entry which is preliminary data.</text>
</comment>
<reference evidence="8 9" key="1">
    <citation type="submission" date="2016-10" db="EMBL/GenBank/DDBJ databases">
        <title>Alkaliphiles isolated from bioreactors.</title>
        <authorList>
            <person name="Salah Z."/>
            <person name="Rout S.P."/>
            <person name="Humphreys P.N."/>
        </authorList>
    </citation>
    <scope>NUCLEOTIDE SEQUENCE [LARGE SCALE GENOMIC DNA]</scope>
    <source>
        <strain evidence="8 9">ZS02</strain>
    </source>
</reference>
<dbReference type="InterPro" id="IPR003154">
    <property type="entry name" value="S1/P1nuclease"/>
</dbReference>
<organism evidence="8 9">
    <name type="scientific">Azonexus hydrophilus</name>
    <dbReference type="NCBI Taxonomy" id="418702"/>
    <lineage>
        <taxon>Bacteria</taxon>
        <taxon>Pseudomonadati</taxon>
        <taxon>Pseudomonadota</taxon>
        <taxon>Betaproteobacteria</taxon>
        <taxon>Rhodocyclales</taxon>
        <taxon>Azonexaceae</taxon>
        <taxon>Azonexus</taxon>
    </lineage>
</organism>
<dbReference type="GO" id="GO:0016788">
    <property type="term" value="F:hydrolase activity, acting on ester bonds"/>
    <property type="evidence" value="ECO:0007669"/>
    <property type="project" value="InterPro"/>
</dbReference>
<dbReference type="STRING" id="418702.BJN45_00445"/>
<dbReference type="Proteomes" id="UP000187526">
    <property type="component" value="Unassembled WGS sequence"/>
</dbReference>
<accession>A0A1R1IBT4</accession>
<evidence type="ECO:0000313" key="9">
    <source>
        <dbReference type="Proteomes" id="UP000187526"/>
    </source>
</evidence>
<evidence type="ECO:0000313" key="8">
    <source>
        <dbReference type="EMBL" id="OMG56145.1"/>
    </source>
</evidence>
<name>A0A1R1IBT4_9RHOO</name>
<keyword evidence="6" id="KW-0325">Glycoprotein</keyword>
<feature type="signal peptide" evidence="7">
    <location>
        <begin position="1"/>
        <end position="20"/>
    </location>
</feature>
<dbReference type="AlphaFoldDB" id="A0A1R1IBT4"/>
<evidence type="ECO:0000256" key="7">
    <source>
        <dbReference type="SAM" id="SignalP"/>
    </source>
</evidence>
<dbReference type="Pfam" id="PF02265">
    <property type="entry name" value="S1-P1_nuclease"/>
    <property type="match status" value="1"/>
</dbReference>
<dbReference type="GO" id="GO:0046872">
    <property type="term" value="F:metal ion binding"/>
    <property type="evidence" value="ECO:0007669"/>
    <property type="project" value="UniProtKB-KW"/>
</dbReference>
<keyword evidence="9" id="KW-1185">Reference proteome</keyword>
<evidence type="ECO:0008006" key="10">
    <source>
        <dbReference type="Google" id="ProtNLM"/>
    </source>
</evidence>
<evidence type="ECO:0000256" key="3">
    <source>
        <dbReference type="ARBA" id="ARBA00022759"/>
    </source>
</evidence>